<evidence type="ECO:0000256" key="2">
    <source>
        <dbReference type="SAM" id="MobiDB-lite"/>
    </source>
</evidence>
<feature type="compositionally biased region" description="Basic and acidic residues" evidence="2">
    <location>
        <begin position="94"/>
        <end position="112"/>
    </location>
</feature>
<evidence type="ECO:0000313" key="3">
    <source>
        <dbReference type="EMBL" id="GFQ78852.1"/>
    </source>
</evidence>
<dbReference type="Proteomes" id="UP000887116">
    <property type="component" value="Unassembled WGS sequence"/>
</dbReference>
<organism evidence="3 4">
    <name type="scientific">Trichonephila clavata</name>
    <name type="common">Joro spider</name>
    <name type="synonym">Nephila clavata</name>
    <dbReference type="NCBI Taxonomy" id="2740835"/>
    <lineage>
        <taxon>Eukaryota</taxon>
        <taxon>Metazoa</taxon>
        <taxon>Ecdysozoa</taxon>
        <taxon>Arthropoda</taxon>
        <taxon>Chelicerata</taxon>
        <taxon>Arachnida</taxon>
        <taxon>Araneae</taxon>
        <taxon>Araneomorphae</taxon>
        <taxon>Entelegynae</taxon>
        <taxon>Araneoidea</taxon>
        <taxon>Nephilidae</taxon>
        <taxon>Trichonephila</taxon>
    </lineage>
</organism>
<dbReference type="GO" id="GO:0005634">
    <property type="term" value="C:nucleus"/>
    <property type="evidence" value="ECO:0007669"/>
    <property type="project" value="UniProtKB-SubCell"/>
</dbReference>
<proteinExistence type="predicted"/>
<dbReference type="SUPFAM" id="SSF46689">
    <property type="entry name" value="Homeodomain-like"/>
    <property type="match status" value="1"/>
</dbReference>
<comment type="caution">
    <text evidence="3">The sequence shown here is derived from an EMBL/GenBank/DDBJ whole genome shotgun (WGS) entry which is preliminary data.</text>
</comment>
<dbReference type="InterPro" id="IPR036388">
    <property type="entry name" value="WH-like_DNA-bd_sf"/>
</dbReference>
<dbReference type="AlphaFoldDB" id="A0A8X6FGB9"/>
<gene>
    <name evidence="3" type="primary">c0_g1_i1</name>
    <name evidence="3" type="ORF">TNCT_10901</name>
</gene>
<sequence length="154" mass="17936">MSRQKGQMSIELRKLIIKHTEDGWSVREISEIVKRKHSTVHDIIKRYKTINQVENMPKKAHNKIFTEADERYLVRKVKSISSLQPESSGPESSLSHEEGSNSKDDRFFEEKQNELMARMLKRPILKPFVGLPPPKIKIKPASTELVWEKNTEPM</sequence>
<evidence type="ECO:0000256" key="1">
    <source>
        <dbReference type="ARBA" id="ARBA00004123"/>
    </source>
</evidence>
<name>A0A8X6FGB9_TRICU</name>
<keyword evidence="4" id="KW-1185">Reference proteome</keyword>
<reference evidence="3" key="1">
    <citation type="submission" date="2020-07" db="EMBL/GenBank/DDBJ databases">
        <title>Multicomponent nature underlies the extraordinary mechanical properties of spider dragline silk.</title>
        <authorList>
            <person name="Kono N."/>
            <person name="Nakamura H."/>
            <person name="Mori M."/>
            <person name="Yoshida Y."/>
            <person name="Ohtoshi R."/>
            <person name="Malay A.D."/>
            <person name="Moran D.A.P."/>
            <person name="Tomita M."/>
            <person name="Numata K."/>
            <person name="Arakawa K."/>
        </authorList>
    </citation>
    <scope>NUCLEOTIDE SEQUENCE</scope>
</reference>
<dbReference type="EMBL" id="BMAO01021963">
    <property type="protein sequence ID" value="GFQ78852.1"/>
    <property type="molecule type" value="Genomic_DNA"/>
</dbReference>
<dbReference type="OrthoDB" id="4843387at2759"/>
<dbReference type="Pfam" id="PF13384">
    <property type="entry name" value="HTH_23"/>
    <property type="match status" value="1"/>
</dbReference>
<dbReference type="Gene3D" id="1.10.10.10">
    <property type="entry name" value="Winged helix-like DNA-binding domain superfamily/Winged helix DNA-binding domain"/>
    <property type="match status" value="1"/>
</dbReference>
<comment type="subcellular location">
    <subcellularLocation>
        <location evidence="1">Nucleus</location>
    </subcellularLocation>
</comment>
<feature type="compositionally biased region" description="Polar residues" evidence="2">
    <location>
        <begin position="80"/>
        <end position="93"/>
    </location>
</feature>
<evidence type="ECO:0008006" key="5">
    <source>
        <dbReference type="Google" id="ProtNLM"/>
    </source>
</evidence>
<feature type="region of interest" description="Disordered" evidence="2">
    <location>
        <begin position="80"/>
        <end position="112"/>
    </location>
</feature>
<feature type="non-terminal residue" evidence="3">
    <location>
        <position position="1"/>
    </location>
</feature>
<accession>A0A8X6FGB9</accession>
<protein>
    <recommendedName>
        <fullName evidence="5">Paired domain-containing protein</fullName>
    </recommendedName>
</protein>
<dbReference type="InterPro" id="IPR009057">
    <property type="entry name" value="Homeodomain-like_sf"/>
</dbReference>
<evidence type="ECO:0000313" key="4">
    <source>
        <dbReference type="Proteomes" id="UP000887116"/>
    </source>
</evidence>